<dbReference type="GO" id="GO:0016226">
    <property type="term" value="P:iron-sulfur cluster assembly"/>
    <property type="evidence" value="ECO:0007669"/>
    <property type="project" value="TreeGrafter"/>
</dbReference>
<comment type="caution">
    <text evidence="2">The sequence shown here is derived from an EMBL/GenBank/DDBJ whole genome shotgun (WGS) entry which is preliminary data.</text>
</comment>
<keyword evidence="1" id="KW-0853">WD repeat</keyword>
<protein>
    <recommendedName>
        <fullName evidence="4">WD40-repeat-containing domain</fullName>
    </recommendedName>
</protein>
<dbReference type="PROSITE" id="PS50082">
    <property type="entry name" value="WD_REPEATS_2"/>
    <property type="match status" value="2"/>
</dbReference>
<feature type="repeat" description="WD" evidence="1">
    <location>
        <begin position="291"/>
        <end position="322"/>
    </location>
</feature>
<dbReference type="OrthoDB" id="406844at2759"/>
<dbReference type="GO" id="GO:0097361">
    <property type="term" value="C:cytosolic [4Fe-4S] assembly targeting complex"/>
    <property type="evidence" value="ECO:0007669"/>
    <property type="project" value="TreeGrafter"/>
</dbReference>
<feature type="repeat" description="WD" evidence="1">
    <location>
        <begin position="246"/>
        <end position="277"/>
    </location>
</feature>
<evidence type="ECO:0000256" key="1">
    <source>
        <dbReference type="PROSITE-ProRule" id="PRU00221"/>
    </source>
</evidence>
<dbReference type="SMART" id="SM00320">
    <property type="entry name" value="WD40"/>
    <property type="match status" value="4"/>
</dbReference>
<dbReference type="InterPro" id="IPR001680">
    <property type="entry name" value="WD40_rpt"/>
</dbReference>
<sequence>MIDLNEVQQSPNRLNCCKCIQLNNIQYTSIQDFQVQWINYQKKKQKCYRHFEENIQTRTKKLENIIFDIQAQITKQIIKIKNEINEAFAHLQTVLLKTQEEIQYENLLFKNYEQILEMADDISNQKSFKQIESNLNIYQINWNLLTSSSQQKLEEILNNSQVILTNNKNEKYSIMQNENNQITSLKIDGFIQPINYQLLQEYSIKQVESCNAIAFNKDCSIVVAAQDKDINIFEFSQGLMKKIQTLSEHRNKIYTLTFMKKSNEFISGSCDVQIRVWTNKQNHLWICQQILDGHCGYITCLILNNNENLIISGSEDKKIKFWIKQIKWECQQTITDHSKDVYGLSLNNQQNQLISCSYDNTILVIGKSWWNKKWSVIQKINVEKYGHRLCFINDNLFTFQPYAQDCMHIYEFNNQNKQFIKKKTFQVKCGTDYNSQLFPQQFIKSKNLLINKIGQFINLIKFKEDEEFLIEQSIDFETNCLFGSISDNGDYLITWDKKSEEIQIRKYTEQ</sequence>
<evidence type="ECO:0000313" key="2">
    <source>
        <dbReference type="EMBL" id="CAD8077812.1"/>
    </source>
</evidence>
<evidence type="ECO:0000313" key="3">
    <source>
        <dbReference type="Proteomes" id="UP000692954"/>
    </source>
</evidence>
<dbReference type="FunFam" id="2.130.10.10:FF:001434">
    <property type="entry name" value="Uncharacterized protein"/>
    <property type="match status" value="1"/>
</dbReference>
<evidence type="ECO:0008006" key="4">
    <source>
        <dbReference type="Google" id="ProtNLM"/>
    </source>
</evidence>
<accession>A0A8S1MGM6</accession>
<dbReference type="Pfam" id="PF00400">
    <property type="entry name" value="WD40"/>
    <property type="match status" value="3"/>
</dbReference>
<name>A0A8S1MGM6_9CILI</name>
<gene>
    <name evidence="2" type="ORF">PSON_ATCC_30995.1.T0360333</name>
</gene>
<dbReference type="PROSITE" id="PS50294">
    <property type="entry name" value="WD_REPEATS_REGION"/>
    <property type="match status" value="2"/>
</dbReference>
<dbReference type="AlphaFoldDB" id="A0A8S1MGM6"/>
<dbReference type="PANTHER" id="PTHR19920:SF0">
    <property type="entry name" value="CYTOSOLIC IRON-SULFUR PROTEIN ASSEMBLY PROTEIN CIAO1-RELATED"/>
    <property type="match status" value="1"/>
</dbReference>
<dbReference type="PANTHER" id="PTHR19920">
    <property type="entry name" value="WD40 PROTEIN CIAO1"/>
    <property type="match status" value="1"/>
</dbReference>
<reference evidence="2" key="1">
    <citation type="submission" date="2021-01" db="EMBL/GenBank/DDBJ databases">
        <authorList>
            <consortium name="Genoscope - CEA"/>
            <person name="William W."/>
        </authorList>
    </citation>
    <scope>NUCLEOTIDE SEQUENCE</scope>
</reference>
<dbReference type="Proteomes" id="UP000692954">
    <property type="component" value="Unassembled WGS sequence"/>
</dbReference>
<proteinExistence type="predicted"/>
<dbReference type="EMBL" id="CAJJDN010000036">
    <property type="protein sequence ID" value="CAD8077812.1"/>
    <property type="molecule type" value="Genomic_DNA"/>
</dbReference>
<organism evidence="2 3">
    <name type="scientific">Paramecium sonneborni</name>
    <dbReference type="NCBI Taxonomy" id="65129"/>
    <lineage>
        <taxon>Eukaryota</taxon>
        <taxon>Sar</taxon>
        <taxon>Alveolata</taxon>
        <taxon>Ciliophora</taxon>
        <taxon>Intramacronucleata</taxon>
        <taxon>Oligohymenophorea</taxon>
        <taxon>Peniculida</taxon>
        <taxon>Parameciidae</taxon>
        <taxon>Paramecium</taxon>
    </lineage>
</organism>
<keyword evidence="3" id="KW-1185">Reference proteome</keyword>